<dbReference type="SUPFAM" id="SSF50630">
    <property type="entry name" value="Acid proteases"/>
    <property type="match status" value="1"/>
</dbReference>
<dbReference type="Proteomes" id="UP000232688">
    <property type="component" value="Unassembled WGS sequence"/>
</dbReference>
<feature type="non-terminal residue" evidence="5">
    <location>
        <position position="758"/>
    </location>
</feature>
<evidence type="ECO:0000313" key="6">
    <source>
        <dbReference type="Proteomes" id="UP000232688"/>
    </source>
</evidence>
<dbReference type="Pfam" id="PF08284">
    <property type="entry name" value="RVP_2"/>
    <property type="match status" value="1"/>
</dbReference>
<protein>
    <recommendedName>
        <fullName evidence="3">CCHC-type domain-containing protein</fullName>
    </recommendedName>
</protein>
<dbReference type="EMBL" id="LLXH01003856">
    <property type="protein sequence ID" value="PKC53764.1"/>
    <property type="molecule type" value="Genomic_DNA"/>
</dbReference>
<dbReference type="InterPro" id="IPR032567">
    <property type="entry name" value="RTL1-rel"/>
</dbReference>
<dbReference type="PANTHER" id="PTHR15503:SF22">
    <property type="entry name" value="TRANSPOSON TY3-I GAG POLYPROTEIN"/>
    <property type="match status" value="1"/>
</dbReference>
<dbReference type="CDD" id="cd00303">
    <property type="entry name" value="retropepsin_like"/>
    <property type="match status" value="1"/>
</dbReference>
<dbReference type="VEuPathDB" id="FungiDB:FUN_023721"/>
<dbReference type="GO" id="GO:0003676">
    <property type="term" value="F:nucleic acid binding"/>
    <property type="evidence" value="ECO:0007669"/>
    <property type="project" value="InterPro"/>
</dbReference>
<dbReference type="EMBL" id="LLXH01003873">
    <property type="protein sequence ID" value="PKC53742.1"/>
    <property type="molecule type" value="Genomic_DNA"/>
</dbReference>
<dbReference type="VEuPathDB" id="FungiDB:RhiirA1_447211"/>
<feature type="region of interest" description="Disordered" evidence="2">
    <location>
        <begin position="120"/>
        <end position="144"/>
    </location>
</feature>
<name>A0A2N0QRV1_9GLOM</name>
<evidence type="ECO:0000256" key="2">
    <source>
        <dbReference type="SAM" id="MobiDB-lite"/>
    </source>
</evidence>
<feature type="region of interest" description="Disordered" evidence="2">
    <location>
        <begin position="228"/>
        <end position="260"/>
    </location>
</feature>
<accession>A0A2N0QRV1</accession>
<dbReference type="SUPFAM" id="SSF57756">
    <property type="entry name" value="Retrovirus zinc finger-like domains"/>
    <property type="match status" value="1"/>
</dbReference>
<feature type="region of interest" description="Disordered" evidence="2">
    <location>
        <begin position="503"/>
        <end position="549"/>
    </location>
</feature>
<dbReference type="PROSITE" id="PS50158">
    <property type="entry name" value="ZF_CCHC"/>
    <property type="match status" value="1"/>
</dbReference>
<reference evidence="5 6" key="2">
    <citation type="submission" date="2017-10" db="EMBL/GenBank/DDBJ databases">
        <title>Genome analyses suggest a sexual origin of heterokaryosis in a supposedly ancient asexual fungus.</title>
        <authorList>
            <person name="Corradi N."/>
            <person name="Sedzielewska K."/>
            <person name="Noel J."/>
            <person name="Charron P."/>
            <person name="Farinelli L."/>
            <person name="Marton T."/>
            <person name="Kruger M."/>
            <person name="Pelin A."/>
            <person name="Brachmann A."/>
            <person name="Corradi N."/>
        </authorList>
    </citation>
    <scope>NUCLEOTIDE SEQUENCE [LARGE SCALE GENOMIC DNA]</scope>
    <source>
        <strain evidence="5 6">A1</strain>
    </source>
</reference>
<dbReference type="VEuPathDB" id="FungiDB:RhiirFUN_004011"/>
<dbReference type="SMART" id="SM00343">
    <property type="entry name" value="ZnF_C2HC"/>
    <property type="match status" value="2"/>
</dbReference>
<proteinExistence type="predicted"/>
<keyword evidence="1" id="KW-0863">Zinc-finger</keyword>
<dbReference type="InterPro" id="IPR036875">
    <property type="entry name" value="Znf_CCHC_sf"/>
</dbReference>
<keyword evidence="1" id="KW-0479">Metal-binding</keyword>
<dbReference type="AlphaFoldDB" id="A0A2N0QRV1"/>
<reference evidence="5 6" key="1">
    <citation type="submission" date="2017-10" db="EMBL/GenBank/DDBJ databases">
        <title>Extensive intraspecific genome diversity in a model arbuscular mycorrhizal fungus.</title>
        <authorList>
            <person name="Chen E.C.H."/>
            <person name="Morin E."/>
            <person name="Baudet D."/>
            <person name="Noel J."/>
            <person name="Ndikumana S."/>
            <person name="Charron P."/>
            <person name="St-Onge C."/>
            <person name="Giorgi J."/>
            <person name="Grigoriev I.V."/>
            <person name="Roux C."/>
            <person name="Martin F.M."/>
            <person name="Corradi N."/>
        </authorList>
    </citation>
    <scope>NUCLEOTIDE SEQUENCE [LARGE SCALE GENOMIC DNA]</scope>
    <source>
        <strain evidence="5 6">A1</strain>
    </source>
</reference>
<dbReference type="Gene3D" id="2.40.70.10">
    <property type="entry name" value="Acid Proteases"/>
    <property type="match status" value="1"/>
</dbReference>
<feature type="compositionally biased region" description="Acidic residues" evidence="2">
    <location>
        <begin position="515"/>
        <end position="548"/>
    </location>
</feature>
<gene>
    <name evidence="5" type="ORF">RhiirA1_447207</name>
    <name evidence="4" type="ORF">RhiirA1_447211</name>
</gene>
<evidence type="ECO:0000259" key="3">
    <source>
        <dbReference type="PROSITE" id="PS50158"/>
    </source>
</evidence>
<sequence length="758" mass="85551">MVEMWATELDQRQQQPNESVDEYASSIQELYQRVNDAAFAYPDNLQARKFVSGLQPELYMAVKPFGDQTLADAIGRAKGCELTLRSGKTKLLNYAGQTTSEITELTKLVAALTEQITEIGKKVTGNRPPPRSDSRNPNVPSGPNRTIVCYTCGEAGHVSRRCPNNATNTSVTNPVIAPVVTTTPPTSATNDTQSLVQELLKQLNSANAKPDKSSISLNTLFEAYPAQRRSQMRRAEPYSRPVVSEEEESSQPLDIPTAPIDIPKTVEPMIVTETAETSSKAIERTTVNIAAKKKKAPVVKKKKKMNLQPLISLHVPPYSMVDDIKNQQARITFGQLLEVAPKCRSELIRGIRKPTVRKMNLGEQETEDTATALYCDATVKGTEIPLIIDSGAAGSIVSCQLLKDLKIPIDRPSTTMMINVNGERKRPLGEVLNFPITIQDITVPINVVVTEAESYAAIVGNDWLSKVRANIDYESSTMNLTWNKRTIGVPVEYRLMPQEKRKLQGLIDSSSPPKEDDDGSEKEDTDEEETDDDSIKEEEEEFEDDEPEERVFFTMQFEKPRRPTRIRYRNNKKKAEVRKRDPLPESSVILDCKFANVVIDAIYPCEDFVLTNEGIYLGKCFHTWGHLQHLNQKFKTTPPKKATWVYDWKGPKAKCWCRNSLYSPEDACYFCQDDLITYQSVCRLSSTILKELSRGRCDDGVVPSEEQRKFALTNQLYNQLVLEKVAAENDRQLCYHCGQKTHLEYERLSKEVEYYHVE</sequence>
<dbReference type="VEuPathDB" id="FungiDB:RhiirA1_447207"/>
<dbReference type="Pfam" id="PF00098">
    <property type="entry name" value="zf-CCHC"/>
    <property type="match status" value="1"/>
</dbReference>
<feature type="domain" description="CCHC-type" evidence="3">
    <location>
        <begin position="149"/>
        <end position="164"/>
    </location>
</feature>
<dbReference type="VEuPathDB" id="FungiDB:RhiirFUN_010823"/>
<dbReference type="GO" id="GO:0008270">
    <property type="term" value="F:zinc ion binding"/>
    <property type="evidence" value="ECO:0007669"/>
    <property type="project" value="UniProtKB-KW"/>
</dbReference>
<dbReference type="Gene3D" id="4.10.60.10">
    <property type="entry name" value="Zinc finger, CCHC-type"/>
    <property type="match status" value="1"/>
</dbReference>
<organism evidence="5 6">
    <name type="scientific">Rhizophagus irregularis</name>
    <dbReference type="NCBI Taxonomy" id="588596"/>
    <lineage>
        <taxon>Eukaryota</taxon>
        <taxon>Fungi</taxon>
        <taxon>Fungi incertae sedis</taxon>
        <taxon>Mucoromycota</taxon>
        <taxon>Glomeromycotina</taxon>
        <taxon>Glomeromycetes</taxon>
        <taxon>Glomerales</taxon>
        <taxon>Glomeraceae</taxon>
        <taxon>Rhizophagus</taxon>
    </lineage>
</organism>
<keyword evidence="1" id="KW-0862">Zinc</keyword>
<evidence type="ECO:0000313" key="5">
    <source>
        <dbReference type="EMBL" id="PKC53764.1"/>
    </source>
</evidence>
<dbReference type="InterPro" id="IPR021109">
    <property type="entry name" value="Peptidase_aspartic_dom_sf"/>
</dbReference>
<evidence type="ECO:0000256" key="1">
    <source>
        <dbReference type="PROSITE-ProRule" id="PRU00047"/>
    </source>
</evidence>
<comment type="caution">
    <text evidence="5">The sequence shown here is derived from an EMBL/GenBank/DDBJ whole genome shotgun (WGS) entry which is preliminary data.</text>
</comment>
<dbReference type="PANTHER" id="PTHR15503">
    <property type="entry name" value="LDOC1 RELATED"/>
    <property type="match status" value="1"/>
</dbReference>
<evidence type="ECO:0000313" key="4">
    <source>
        <dbReference type="EMBL" id="PKC53742.1"/>
    </source>
</evidence>
<dbReference type="InterPro" id="IPR001878">
    <property type="entry name" value="Znf_CCHC"/>
</dbReference>